<reference evidence="3 4" key="1">
    <citation type="journal article" date="2018" name="PLoS Genet.">
        <title>Population sequencing reveals clonal diversity and ancestral inbreeding in the grapevine cultivar Chardonnay.</title>
        <authorList>
            <person name="Roach M.J."/>
            <person name="Johnson D.L."/>
            <person name="Bohlmann J."/>
            <person name="van Vuuren H.J."/>
            <person name="Jones S.J."/>
            <person name="Pretorius I.S."/>
            <person name="Schmidt S.A."/>
            <person name="Borneman A.R."/>
        </authorList>
    </citation>
    <scope>NUCLEOTIDE SEQUENCE [LARGE SCALE GENOMIC DNA]</scope>
    <source>
        <strain evidence="4">cv. Chardonnay</strain>
        <tissue evidence="3">Leaf</tissue>
    </source>
</reference>
<dbReference type="InterPro" id="IPR005162">
    <property type="entry name" value="Retrotrans_gag_dom"/>
</dbReference>
<dbReference type="PANTHER" id="PTHR33223:SF8">
    <property type="entry name" value="OS04G0172440 PROTEIN"/>
    <property type="match status" value="1"/>
</dbReference>
<dbReference type="AlphaFoldDB" id="A0A438CMS3"/>
<evidence type="ECO:0000256" key="1">
    <source>
        <dbReference type="SAM" id="Coils"/>
    </source>
</evidence>
<dbReference type="Proteomes" id="UP000288805">
    <property type="component" value="Unassembled WGS sequence"/>
</dbReference>
<accession>A0A438CMS3</accession>
<dbReference type="PANTHER" id="PTHR33223">
    <property type="entry name" value="CCHC-TYPE DOMAIN-CONTAINING PROTEIN"/>
    <property type="match status" value="1"/>
</dbReference>
<feature type="domain" description="Retrotransposon gag" evidence="2">
    <location>
        <begin position="285"/>
        <end position="353"/>
    </location>
</feature>
<evidence type="ECO:0000313" key="3">
    <source>
        <dbReference type="EMBL" id="RVW24501.1"/>
    </source>
</evidence>
<evidence type="ECO:0000313" key="4">
    <source>
        <dbReference type="Proteomes" id="UP000288805"/>
    </source>
</evidence>
<proteinExistence type="predicted"/>
<dbReference type="EMBL" id="QGNW01002172">
    <property type="protein sequence ID" value="RVW24501.1"/>
    <property type="molecule type" value="Genomic_DNA"/>
</dbReference>
<gene>
    <name evidence="3" type="primary">KIN12D_3</name>
    <name evidence="3" type="ORF">CK203_082155</name>
</gene>
<protein>
    <submittedName>
        <fullName evidence="3">Kinesin-like protein KIN-12D</fullName>
    </submittedName>
</protein>
<name>A0A438CMS3_VITVI</name>
<dbReference type="Pfam" id="PF03732">
    <property type="entry name" value="Retrotrans_gag"/>
    <property type="match status" value="1"/>
</dbReference>
<organism evidence="3 4">
    <name type="scientific">Vitis vinifera</name>
    <name type="common">Grape</name>
    <dbReference type="NCBI Taxonomy" id="29760"/>
    <lineage>
        <taxon>Eukaryota</taxon>
        <taxon>Viridiplantae</taxon>
        <taxon>Streptophyta</taxon>
        <taxon>Embryophyta</taxon>
        <taxon>Tracheophyta</taxon>
        <taxon>Spermatophyta</taxon>
        <taxon>Magnoliopsida</taxon>
        <taxon>eudicotyledons</taxon>
        <taxon>Gunneridae</taxon>
        <taxon>Pentapetalae</taxon>
        <taxon>rosids</taxon>
        <taxon>Vitales</taxon>
        <taxon>Vitaceae</taxon>
        <taxon>Viteae</taxon>
        <taxon>Vitis</taxon>
    </lineage>
</organism>
<evidence type="ECO:0000259" key="2">
    <source>
        <dbReference type="Pfam" id="PF03732"/>
    </source>
</evidence>
<feature type="coiled-coil region" evidence="1">
    <location>
        <begin position="89"/>
        <end position="119"/>
    </location>
</feature>
<feature type="coiled-coil region" evidence="1">
    <location>
        <begin position="2"/>
        <end position="47"/>
    </location>
</feature>
<sequence>MKDAEVSKINLLEEENKLLKTEVMKLKTEYCNVLQNLEEKKSELKEVKCLECFAQKLVSENLSLQTGLSRKNNVLKGLFFDPSLLQESASNSKDQIDEIEELAASLESLEQELARLGSRPGEFIVTSLDSPSWIRVGGRLTRASDQSDQKSDQGDMDSRIVTVDQFAAAMASIQEAIASLSQRINGQQAQQTEVAPPPAIVPIPISEDPHARMDKLEQKLRQMRTSEGAITWEDFDGAPVASLPAKFRMPEIERYTGIGCPRIHLRLDSTVMRAHGLDDAQMVMFFPMSLSGAAQCWFASLEVSRRRTWDDLAQEFLRQFAFNTVIDVSRRELEALRQRPKESVTSFISRWRRRFHRL</sequence>
<comment type="caution">
    <text evidence="3">The sequence shown here is derived from an EMBL/GenBank/DDBJ whole genome shotgun (WGS) entry which is preliminary data.</text>
</comment>
<keyword evidence="1" id="KW-0175">Coiled coil</keyword>